<dbReference type="AlphaFoldDB" id="A0A8T0FUG6"/>
<dbReference type="EMBL" id="JABXBU010000002">
    <property type="protein sequence ID" value="KAF8793905.1"/>
    <property type="molecule type" value="Genomic_DNA"/>
</dbReference>
<proteinExistence type="predicted"/>
<dbReference type="InterPro" id="IPR008042">
    <property type="entry name" value="Retrotrans_Pao"/>
</dbReference>
<sequence length="480" mass="54468">MELYSSVQSNTALKNSQCVFCDKNHFSADCRYAQSLPGDQRKDILRKKGGCFRCLKINHISSSCKSRIKCLNCGRLHHHLLCNNNQTQSPKEITKSKPVNDIPVEDQTLANVSSSPHVLLQTLVVHLRGEKDHVPEHLQGVAKKLKTSMYVDNCVTSLDSIEEVEAFIEHSKEIMMSAKFDLRGWRFNKDKSTFHRTGEKSPAHEENVSVLGLEWNPEDDTLRCAYKKDVFEAIPLTKRSILSSANQLFDPLGILSPVTVRFKILMQDCWRAKLSWDAELSDELAKKFLKLKRDLTYVDNLTIPRRLVINLKERNNLSFHVFCDASQLAYATCIYLRSENEEGVSCQLIQSRSRVAPLKPVTVSRLELLACTIGIRLMTTIKRDLHMEDRLYPLEVSSPINRELRKRIEDPVICDEGKGHNPSDSSSPVPVSQEIPAPVPVFQEATLPVPVSPEELLPTSQPRRINGYGRPLRAPHRLDL</sequence>
<organism evidence="2 3">
    <name type="scientific">Argiope bruennichi</name>
    <name type="common">Wasp spider</name>
    <name type="synonym">Aranea bruennichi</name>
    <dbReference type="NCBI Taxonomy" id="94029"/>
    <lineage>
        <taxon>Eukaryota</taxon>
        <taxon>Metazoa</taxon>
        <taxon>Ecdysozoa</taxon>
        <taxon>Arthropoda</taxon>
        <taxon>Chelicerata</taxon>
        <taxon>Arachnida</taxon>
        <taxon>Araneae</taxon>
        <taxon>Araneomorphae</taxon>
        <taxon>Entelegynae</taxon>
        <taxon>Araneoidea</taxon>
        <taxon>Araneidae</taxon>
        <taxon>Argiope</taxon>
    </lineage>
</organism>
<dbReference type="InterPro" id="IPR043502">
    <property type="entry name" value="DNA/RNA_pol_sf"/>
</dbReference>
<dbReference type="PANTHER" id="PTHR47331">
    <property type="entry name" value="PHD-TYPE DOMAIN-CONTAINING PROTEIN"/>
    <property type="match status" value="1"/>
</dbReference>
<feature type="region of interest" description="Disordered" evidence="1">
    <location>
        <begin position="452"/>
        <end position="480"/>
    </location>
</feature>
<gene>
    <name evidence="2" type="ORF">HNY73_001936</name>
</gene>
<protein>
    <submittedName>
        <fullName evidence="2">Uncharacterized protein</fullName>
    </submittedName>
</protein>
<dbReference type="Proteomes" id="UP000807504">
    <property type="component" value="Unassembled WGS sequence"/>
</dbReference>
<name>A0A8T0FUG6_ARGBR</name>
<dbReference type="GO" id="GO:0071897">
    <property type="term" value="P:DNA biosynthetic process"/>
    <property type="evidence" value="ECO:0007669"/>
    <property type="project" value="UniProtKB-ARBA"/>
</dbReference>
<keyword evidence="3" id="KW-1185">Reference proteome</keyword>
<reference evidence="2" key="1">
    <citation type="journal article" date="2020" name="bioRxiv">
        <title>Chromosome-level reference genome of the European wasp spider Argiope bruennichi: a resource for studies on range expansion and evolutionary adaptation.</title>
        <authorList>
            <person name="Sheffer M.M."/>
            <person name="Hoppe A."/>
            <person name="Krehenwinkel H."/>
            <person name="Uhl G."/>
            <person name="Kuss A.W."/>
            <person name="Jensen L."/>
            <person name="Jensen C."/>
            <person name="Gillespie R.G."/>
            <person name="Hoff K.J."/>
            <person name="Prost S."/>
        </authorList>
    </citation>
    <scope>NUCLEOTIDE SEQUENCE</scope>
</reference>
<evidence type="ECO:0000313" key="2">
    <source>
        <dbReference type="EMBL" id="KAF8793905.1"/>
    </source>
</evidence>
<dbReference type="PANTHER" id="PTHR47331:SF5">
    <property type="entry name" value="RIBONUCLEASE H"/>
    <property type="match status" value="1"/>
</dbReference>
<dbReference type="SUPFAM" id="SSF56672">
    <property type="entry name" value="DNA/RNA polymerases"/>
    <property type="match status" value="1"/>
</dbReference>
<evidence type="ECO:0000256" key="1">
    <source>
        <dbReference type="SAM" id="MobiDB-lite"/>
    </source>
</evidence>
<evidence type="ECO:0000313" key="3">
    <source>
        <dbReference type="Proteomes" id="UP000807504"/>
    </source>
</evidence>
<accession>A0A8T0FUG6</accession>
<reference evidence="2" key="2">
    <citation type="submission" date="2020-06" db="EMBL/GenBank/DDBJ databases">
        <authorList>
            <person name="Sheffer M."/>
        </authorList>
    </citation>
    <scope>NUCLEOTIDE SEQUENCE</scope>
</reference>
<dbReference type="Pfam" id="PF05380">
    <property type="entry name" value="Peptidase_A17"/>
    <property type="match status" value="1"/>
</dbReference>
<comment type="caution">
    <text evidence="2">The sequence shown here is derived from an EMBL/GenBank/DDBJ whole genome shotgun (WGS) entry which is preliminary data.</text>
</comment>